<organism evidence="8 9">
    <name type="scientific">Deinococcus arcticus</name>
    <dbReference type="NCBI Taxonomy" id="2136176"/>
    <lineage>
        <taxon>Bacteria</taxon>
        <taxon>Thermotogati</taxon>
        <taxon>Deinococcota</taxon>
        <taxon>Deinococci</taxon>
        <taxon>Deinococcales</taxon>
        <taxon>Deinococcaceae</taxon>
        <taxon>Deinococcus</taxon>
    </lineage>
</organism>
<dbReference type="PROSITE" id="PS50887">
    <property type="entry name" value="GGDEF"/>
    <property type="match status" value="1"/>
</dbReference>
<dbReference type="SMART" id="SM00267">
    <property type="entry name" value="GGDEF"/>
    <property type="match status" value="1"/>
</dbReference>
<accession>A0A2T3W459</accession>
<comment type="caution">
    <text evidence="8">The sequence shown here is derived from an EMBL/GenBank/DDBJ whole genome shotgun (WGS) entry which is preliminary data.</text>
</comment>
<dbReference type="GO" id="GO:1902201">
    <property type="term" value="P:negative regulation of bacterial-type flagellum-dependent cell motility"/>
    <property type="evidence" value="ECO:0007669"/>
    <property type="project" value="TreeGrafter"/>
</dbReference>
<dbReference type="OrthoDB" id="9759607at2"/>
<dbReference type="NCBIfam" id="TIGR00254">
    <property type="entry name" value="GGDEF"/>
    <property type="match status" value="1"/>
</dbReference>
<evidence type="ECO:0000256" key="6">
    <source>
        <dbReference type="SAM" id="Phobius"/>
    </source>
</evidence>
<dbReference type="SUPFAM" id="SSF55073">
    <property type="entry name" value="Nucleotide cyclase"/>
    <property type="match status" value="1"/>
</dbReference>
<feature type="transmembrane region" description="Helical" evidence="6">
    <location>
        <begin position="140"/>
        <end position="159"/>
    </location>
</feature>
<dbReference type="InterPro" id="IPR000160">
    <property type="entry name" value="GGDEF_dom"/>
</dbReference>
<feature type="domain" description="GGDEF" evidence="7">
    <location>
        <begin position="227"/>
        <end position="352"/>
    </location>
</feature>
<feature type="transmembrane region" description="Helical" evidence="6">
    <location>
        <begin position="6"/>
        <end position="25"/>
    </location>
</feature>
<proteinExistence type="predicted"/>
<keyword evidence="4 6" id="KW-1133">Transmembrane helix</keyword>
<evidence type="ECO:0000313" key="9">
    <source>
        <dbReference type="Proteomes" id="UP000240317"/>
    </source>
</evidence>
<sequence length="352" mass="37548">MPINALLINLALLVAGLFVVSLTYVQVRVTEGWAWLAARYLMAVATGFILIVNTIPLAPGLLYDFRTVPVALASRRNGWLAGLLVALPLGAYRWLLGGPGKIPACINLVLVALLAGWGRPAFTRAPETRSAPLYARWWEALQIFALANVMTFVAFTLAGRSVVEALGVYTIYTLLSTVGMIAGHLVVQTRLKALDSAATLGQLAFTDGLTGALNRRQFDLDLPQAGPASYLLLLDLDHFKRVNDVHGHEAGDRVLAAMAGVVRRSVRPSDRVYRLGGEEFAVLLHECQPEAAPVVAERVRANIEGQLATLAAVPMPVTVSGGLVAARGPAPLVAADAQLYAAKAAGRNRIHG</sequence>
<dbReference type="Pfam" id="PF00990">
    <property type="entry name" value="GGDEF"/>
    <property type="match status" value="1"/>
</dbReference>
<dbReference type="GO" id="GO:0005886">
    <property type="term" value="C:plasma membrane"/>
    <property type="evidence" value="ECO:0007669"/>
    <property type="project" value="UniProtKB-SubCell"/>
</dbReference>
<dbReference type="RefSeq" id="WP_107139308.1">
    <property type="nucleotide sequence ID" value="NZ_PYSV01000023.1"/>
</dbReference>
<keyword evidence="2" id="KW-1003">Cell membrane</keyword>
<dbReference type="Proteomes" id="UP000240317">
    <property type="component" value="Unassembled WGS sequence"/>
</dbReference>
<dbReference type="InterPro" id="IPR011620">
    <property type="entry name" value="Sig_transdc_His_kinase_LytS_TM"/>
</dbReference>
<name>A0A2T3W459_9DEIO</name>
<dbReference type="AlphaFoldDB" id="A0A2T3W459"/>
<dbReference type="GO" id="GO:0071555">
    <property type="term" value="P:cell wall organization"/>
    <property type="evidence" value="ECO:0007669"/>
    <property type="project" value="InterPro"/>
</dbReference>
<dbReference type="InterPro" id="IPR043128">
    <property type="entry name" value="Rev_trsase/Diguanyl_cyclase"/>
</dbReference>
<dbReference type="EMBL" id="PYSV01000023">
    <property type="protein sequence ID" value="PTA66639.1"/>
    <property type="molecule type" value="Genomic_DNA"/>
</dbReference>
<dbReference type="CDD" id="cd01949">
    <property type="entry name" value="GGDEF"/>
    <property type="match status" value="1"/>
</dbReference>
<evidence type="ECO:0000259" key="7">
    <source>
        <dbReference type="PROSITE" id="PS50887"/>
    </source>
</evidence>
<evidence type="ECO:0000256" key="5">
    <source>
        <dbReference type="ARBA" id="ARBA00023136"/>
    </source>
</evidence>
<dbReference type="InterPro" id="IPR029787">
    <property type="entry name" value="Nucleotide_cyclase"/>
</dbReference>
<comment type="subcellular location">
    <subcellularLocation>
        <location evidence="1">Cell membrane</location>
        <topology evidence="1">Multi-pass membrane protein</topology>
    </subcellularLocation>
</comment>
<keyword evidence="3 6" id="KW-0812">Transmembrane</keyword>
<gene>
    <name evidence="8" type="ORF">C8263_16865</name>
</gene>
<keyword evidence="5 6" id="KW-0472">Membrane</keyword>
<dbReference type="Pfam" id="PF07694">
    <property type="entry name" value="5TM-5TMR_LYT"/>
    <property type="match status" value="1"/>
</dbReference>
<evidence type="ECO:0000256" key="2">
    <source>
        <dbReference type="ARBA" id="ARBA00022475"/>
    </source>
</evidence>
<feature type="transmembrane region" description="Helical" evidence="6">
    <location>
        <begin position="78"/>
        <end position="95"/>
    </location>
</feature>
<dbReference type="GO" id="GO:0052621">
    <property type="term" value="F:diguanylate cyclase activity"/>
    <property type="evidence" value="ECO:0007669"/>
    <property type="project" value="TreeGrafter"/>
</dbReference>
<dbReference type="GO" id="GO:0043709">
    <property type="term" value="P:cell adhesion involved in single-species biofilm formation"/>
    <property type="evidence" value="ECO:0007669"/>
    <property type="project" value="TreeGrafter"/>
</dbReference>
<feature type="transmembrane region" description="Helical" evidence="6">
    <location>
        <begin position="37"/>
        <end position="58"/>
    </location>
</feature>
<dbReference type="Gene3D" id="3.30.70.270">
    <property type="match status" value="1"/>
</dbReference>
<reference evidence="8 9" key="1">
    <citation type="submission" date="2018-03" db="EMBL/GenBank/DDBJ databases">
        <title>Draft genome of Deinococcus sp. OD32.</title>
        <authorList>
            <person name="Wang X.-P."/>
            <person name="Du Z.-J."/>
        </authorList>
    </citation>
    <scope>NUCLEOTIDE SEQUENCE [LARGE SCALE GENOMIC DNA]</scope>
    <source>
        <strain evidence="8 9">OD32</strain>
    </source>
</reference>
<evidence type="ECO:0000313" key="8">
    <source>
        <dbReference type="EMBL" id="PTA66639.1"/>
    </source>
</evidence>
<evidence type="ECO:0000256" key="4">
    <source>
        <dbReference type="ARBA" id="ARBA00022989"/>
    </source>
</evidence>
<dbReference type="PANTHER" id="PTHR45138">
    <property type="entry name" value="REGULATORY COMPONENTS OF SENSORY TRANSDUCTION SYSTEM"/>
    <property type="match status" value="1"/>
</dbReference>
<evidence type="ECO:0000256" key="3">
    <source>
        <dbReference type="ARBA" id="ARBA00022692"/>
    </source>
</evidence>
<feature type="transmembrane region" description="Helical" evidence="6">
    <location>
        <begin position="166"/>
        <end position="187"/>
    </location>
</feature>
<dbReference type="PANTHER" id="PTHR45138:SF9">
    <property type="entry name" value="DIGUANYLATE CYCLASE DGCM-RELATED"/>
    <property type="match status" value="1"/>
</dbReference>
<protein>
    <submittedName>
        <fullName evidence="8">GGDEF domain-containing protein</fullName>
    </submittedName>
</protein>
<dbReference type="InterPro" id="IPR050469">
    <property type="entry name" value="Diguanylate_Cyclase"/>
</dbReference>
<dbReference type="GO" id="GO:0000155">
    <property type="term" value="F:phosphorelay sensor kinase activity"/>
    <property type="evidence" value="ECO:0007669"/>
    <property type="project" value="InterPro"/>
</dbReference>
<evidence type="ECO:0000256" key="1">
    <source>
        <dbReference type="ARBA" id="ARBA00004651"/>
    </source>
</evidence>
<keyword evidence="9" id="KW-1185">Reference proteome</keyword>
<feature type="transmembrane region" description="Helical" evidence="6">
    <location>
        <begin position="102"/>
        <end position="120"/>
    </location>
</feature>